<evidence type="ECO:0008006" key="3">
    <source>
        <dbReference type="Google" id="ProtNLM"/>
    </source>
</evidence>
<dbReference type="HOGENOM" id="CLU_803373_0_0_11"/>
<dbReference type="EMBL" id="CP001700">
    <property type="protein sequence ID" value="ACU75506.1"/>
    <property type="molecule type" value="Genomic_DNA"/>
</dbReference>
<dbReference type="InterPro" id="IPR029046">
    <property type="entry name" value="LolA/LolB/LppX"/>
</dbReference>
<dbReference type="Gene3D" id="2.50.20.20">
    <property type="match status" value="1"/>
</dbReference>
<protein>
    <recommendedName>
        <fullName evidence="3">Lipoprotein</fullName>
    </recommendedName>
</protein>
<dbReference type="Proteomes" id="UP000000851">
    <property type="component" value="Chromosome"/>
</dbReference>
<evidence type="ECO:0000313" key="2">
    <source>
        <dbReference type="Proteomes" id="UP000000851"/>
    </source>
</evidence>
<dbReference type="SUPFAM" id="SSF89392">
    <property type="entry name" value="Prokaryotic lipoproteins and lipoprotein localization factors"/>
    <property type="match status" value="1"/>
</dbReference>
<proteinExistence type="predicted"/>
<evidence type="ECO:0000313" key="1">
    <source>
        <dbReference type="EMBL" id="ACU75506.1"/>
    </source>
</evidence>
<gene>
    <name evidence="1" type="ordered locus">Caci_6660</name>
</gene>
<name>C7Q013_CATAD</name>
<dbReference type="KEGG" id="cai:Caci_6660"/>
<organism evidence="1 2">
    <name type="scientific">Catenulispora acidiphila (strain DSM 44928 / JCM 14897 / NBRC 102108 / NRRL B-24433 / ID139908)</name>
    <dbReference type="NCBI Taxonomy" id="479433"/>
    <lineage>
        <taxon>Bacteria</taxon>
        <taxon>Bacillati</taxon>
        <taxon>Actinomycetota</taxon>
        <taxon>Actinomycetes</taxon>
        <taxon>Catenulisporales</taxon>
        <taxon>Catenulisporaceae</taxon>
        <taxon>Catenulispora</taxon>
    </lineage>
</organism>
<accession>C7Q013</accession>
<keyword evidence="2" id="KW-1185">Reference proteome</keyword>
<sequence length="345" mass="34419" precursor="true">MNTEIGDATARRKAVSAVVAFGVAVAAVAVTAACASGMSGKSAGKLDPSLPADQVMHAAAQSVLAADGVHVHGTVTVTGGAGAGGGAAGDSTVVIDGPVRFGPKMVADLSLAVKPDSDDVPDRVIYDGSTLYAKAPPNLHAKVVAKPNATWFAIPSDDHELFGVHLPVKLGDPAGLVSGLLAEGKFARVGAETADGVATVRYAAEFAGGKPAHVDVWLNHSGLPVELRVKAGNSLGDLHFTDWGKPVKITAPKADEVMNPTDQVSFSMSASGFTVTVGSGLLDGSSFSSSGVYEVPPGPSSSTCIAVTFTPSAPSGASATTADACIDIGSLTFQTLSAPPTATGS</sequence>
<dbReference type="AlphaFoldDB" id="C7Q013"/>
<dbReference type="InParanoid" id="C7Q013"/>
<reference evidence="1 2" key="1">
    <citation type="journal article" date="2009" name="Stand. Genomic Sci.">
        <title>Complete genome sequence of Catenulispora acidiphila type strain (ID 139908).</title>
        <authorList>
            <person name="Copeland A."/>
            <person name="Lapidus A."/>
            <person name="Glavina Del Rio T."/>
            <person name="Nolan M."/>
            <person name="Lucas S."/>
            <person name="Chen F."/>
            <person name="Tice H."/>
            <person name="Cheng J.F."/>
            <person name="Bruce D."/>
            <person name="Goodwin L."/>
            <person name="Pitluck S."/>
            <person name="Mikhailova N."/>
            <person name="Pati A."/>
            <person name="Ivanova N."/>
            <person name="Mavromatis K."/>
            <person name="Chen A."/>
            <person name="Palaniappan K."/>
            <person name="Chain P."/>
            <person name="Land M."/>
            <person name="Hauser L."/>
            <person name="Chang Y.J."/>
            <person name="Jeffries C.D."/>
            <person name="Chertkov O."/>
            <person name="Brettin T."/>
            <person name="Detter J.C."/>
            <person name="Han C."/>
            <person name="Ali Z."/>
            <person name="Tindall B.J."/>
            <person name="Goker M."/>
            <person name="Bristow J."/>
            <person name="Eisen J.A."/>
            <person name="Markowitz V."/>
            <person name="Hugenholtz P."/>
            <person name="Kyrpides N.C."/>
            <person name="Klenk H.P."/>
        </authorList>
    </citation>
    <scope>NUCLEOTIDE SEQUENCE [LARGE SCALE GENOMIC DNA]</scope>
    <source>
        <strain evidence="2">DSM 44928 / JCM 14897 / NBRC 102108 / NRRL B-24433 / ID139908</strain>
    </source>
</reference>